<dbReference type="Proteomes" id="UP000198923">
    <property type="component" value="Unassembled WGS sequence"/>
</dbReference>
<proteinExistence type="predicted"/>
<accession>A0A1G8KTN3</accession>
<dbReference type="AlphaFoldDB" id="A0A1G8KTN3"/>
<evidence type="ECO:0000256" key="1">
    <source>
        <dbReference type="SAM" id="MobiDB-lite"/>
    </source>
</evidence>
<gene>
    <name evidence="2" type="ORF">SAMN05421505_1556</name>
</gene>
<protein>
    <submittedName>
        <fullName evidence="2">Uncharacterized protein</fullName>
    </submittedName>
</protein>
<evidence type="ECO:0000313" key="2">
    <source>
        <dbReference type="EMBL" id="SDI46784.1"/>
    </source>
</evidence>
<feature type="region of interest" description="Disordered" evidence="1">
    <location>
        <begin position="91"/>
        <end position="111"/>
    </location>
</feature>
<sequence length="199" mass="21479">MADATTPVQVRVPYGTRGRLTELLRIEKARRAEILAERFAVPADEPAAARARIRAAARAHVADLRRRGELTDTVDVAMRHAVQAELRERGWDHAWPPPPPTAPSSGRWPGSRDAGYPEVIPIRLPVSLAERVQSACAHVSAPAITALRAWRDANPGKIHDSTAQAEYDRLAAEVVTPGDVLRAAVARVLPAETGAQPPG</sequence>
<keyword evidence="3" id="KW-1185">Reference proteome</keyword>
<dbReference type="OrthoDB" id="3527174at2"/>
<dbReference type="RefSeq" id="WP_093175934.1">
    <property type="nucleotide sequence ID" value="NZ_FNCN01000055.1"/>
</dbReference>
<name>A0A1G8KTN3_9ACTN</name>
<organism evidence="2 3">
    <name type="scientific">Sinosporangium album</name>
    <dbReference type="NCBI Taxonomy" id="504805"/>
    <lineage>
        <taxon>Bacteria</taxon>
        <taxon>Bacillati</taxon>
        <taxon>Actinomycetota</taxon>
        <taxon>Actinomycetes</taxon>
        <taxon>Streptosporangiales</taxon>
        <taxon>Streptosporangiaceae</taxon>
        <taxon>Sinosporangium</taxon>
    </lineage>
</organism>
<dbReference type="EMBL" id="FNCN01000055">
    <property type="protein sequence ID" value="SDI46784.1"/>
    <property type="molecule type" value="Genomic_DNA"/>
</dbReference>
<evidence type="ECO:0000313" key="3">
    <source>
        <dbReference type="Proteomes" id="UP000198923"/>
    </source>
</evidence>
<dbReference type="STRING" id="504805.SAMN05421505_1556"/>
<reference evidence="2 3" key="1">
    <citation type="submission" date="2016-10" db="EMBL/GenBank/DDBJ databases">
        <authorList>
            <person name="de Groot N.N."/>
        </authorList>
    </citation>
    <scope>NUCLEOTIDE SEQUENCE [LARGE SCALE GENOMIC DNA]</scope>
    <source>
        <strain evidence="2 3">CPCC 201354</strain>
    </source>
</reference>